<dbReference type="PANTHER" id="PTHR47682:SF1">
    <property type="entry name" value="TETRATRICOPEPTIDE REPEAT (TPR)-CONTAINING PROTEIN"/>
    <property type="match status" value="1"/>
</dbReference>
<name>A0A0F5Y720_9CYAN</name>
<dbReference type="PATRIC" id="fig|1637645.4.peg.3701"/>
<evidence type="ECO:0000313" key="2">
    <source>
        <dbReference type="Proteomes" id="UP000033607"/>
    </source>
</evidence>
<dbReference type="SUPFAM" id="SSF52833">
    <property type="entry name" value="Thioredoxin-like"/>
    <property type="match status" value="1"/>
</dbReference>
<dbReference type="EMBL" id="LATL02000185">
    <property type="protein sequence ID" value="KKD34654.1"/>
    <property type="molecule type" value="Genomic_DNA"/>
</dbReference>
<dbReference type="AlphaFoldDB" id="A0A0F5Y720"/>
<dbReference type="RefSeq" id="WP_046282217.1">
    <property type="nucleotide sequence ID" value="NZ_LATL02000185.1"/>
</dbReference>
<accession>A0A0F5Y720</accession>
<evidence type="ECO:0000313" key="1">
    <source>
        <dbReference type="EMBL" id="KKD34654.1"/>
    </source>
</evidence>
<dbReference type="CDD" id="cd02980">
    <property type="entry name" value="TRX_Fd_family"/>
    <property type="match status" value="1"/>
</dbReference>
<comment type="caution">
    <text evidence="1">The sequence shown here is derived from an EMBL/GenBank/DDBJ whole genome shotgun (WGS) entry which is preliminary data.</text>
</comment>
<dbReference type="Proteomes" id="UP000033607">
    <property type="component" value="Unassembled WGS sequence"/>
</dbReference>
<dbReference type="Pfam" id="PF01257">
    <property type="entry name" value="2Fe-2S_thioredx"/>
    <property type="match status" value="1"/>
</dbReference>
<dbReference type="InterPro" id="IPR036249">
    <property type="entry name" value="Thioredoxin-like_sf"/>
</dbReference>
<reference evidence="1 2" key="1">
    <citation type="submission" date="2015-06" db="EMBL/GenBank/DDBJ databases">
        <title>Draft genome assembly of filamentous brackish cyanobacterium Limnoraphis robusta strain CS-951.</title>
        <authorList>
            <person name="Willis A."/>
            <person name="Parks M."/>
            <person name="Burford M.A."/>
        </authorList>
    </citation>
    <scope>NUCLEOTIDE SEQUENCE [LARGE SCALE GENOMIC DNA]</scope>
    <source>
        <strain evidence="1 2">CS-951</strain>
    </source>
</reference>
<gene>
    <name evidence="1" type="ORF">WN50_29640</name>
</gene>
<dbReference type="PANTHER" id="PTHR47682">
    <property type="entry name" value="TETRATRICOPEPTIDE REPEAT (TPR)-CONTAINING PROTEIN"/>
    <property type="match status" value="1"/>
</dbReference>
<dbReference type="Gene3D" id="3.40.30.10">
    <property type="entry name" value="Glutaredoxin"/>
    <property type="match status" value="1"/>
</dbReference>
<protein>
    <submittedName>
        <fullName evidence="1">2Fe-2S ferredoxin</fullName>
    </submittedName>
</protein>
<proteinExistence type="predicted"/>
<organism evidence="1 2">
    <name type="scientific">Limnoraphis robusta CS-951</name>
    <dbReference type="NCBI Taxonomy" id="1637645"/>
    <lineage>
        <taxon>Bacteria</taxon>
        <taxon>Bacillati</taxon>
        <taxon>Cyanobacteriota</taxon>
        <taxon>Cyanophyceae</taxon>
        <taxon>Oscillatoriophycideae</taxon>
        <taxon>Oscillatoriales</taxon>
        <taxon>Sirenicapillariaceae</taxon>
        <taxon>Limnoraphis</taxon>
    </lineage>
</organism>
<sequence length="97" mass="10459">MVNLSSKKVLVCQNRTCLKQGSGKVLAAFQAEPIPNVDIEATGCLGQCGNGPMVIILPEAVWYNRVQADHVSTIIKHHLHGGEAVKALLDAKYAKHN</sequence>
<dbReference type="OrthoDB" id="9761899at2"/>